<dbReference type="PANTHER" id="PTHR30570:SF1">
    <property type="entry name" value="PHOSPHATE-BINDING PROTEIN PSTS"/>
    <property type="match status" value="1"/>
</dbReference>
<proteinExistence type="predicted"/>
<comment type="caution">
    <text evidence="5">The sequence shown here is derived from an EMBL/GenBank/DDBJ whole genome shotgun (WGS) entry which is preliminary data.</text>
</comment>
<keyword evidence="1" id="KW-0813">Transport</keyword>
<name>A0A0W1R7A8_9EURY</name>
<dbReference type="Proteomes" id="UP000054387">
    <property type="component" value="Unassembled WGS sequence"/>
</dbReference>
<dbReference type="CDD" id="cd13654">
    <property type="entry name" value="PBP2_phosphate_like_2"/>
    <property type="match status" value="1"/>
</dbReference>
<evidence type="ECO:0000256" key="1">
    <source>
        <dbReference type="ARBA" id="ARBA00022448"/>
    </source>
</evidence>
<dbReference type="PROSITE" id="PS51318">
    <property type="entry name" value="TAT"/>
    <property type="match status" value="1"/>
</dbReference>
<keyword evidence="2" id="KW-0732">Signal</keyword>
<evidence type="ECO:0000259" key="4">
    <source>
        <dbReference type="Pfam" id="PF12849"/>
    </source>
</evidence>
<dbReference type="RefSeq" id="WP_058582467.1">
    <property type="nucleotide sequence ID" value="NZ_LOPU01000029.1"/>
</dbReference>
<feature type="domain" description="PBP" evidence="4">
    <location>
        <begin position="65"/>
        <end position="313"/>
    </location>
</feature>
<dbReference type="InterPro" id="IPR006311">
    <property type="entry name" value="TAT_signal"/>
</dbReference>
<feature type="compositionally biased region" description="Gly residues" evidence="3">
    <location>
        <begin position="42"/>
        <end position="62"/>
    </location>
</feature>
<feature type="region of interest" description="Disordered" evidence="3">
    <location>
        <begin position="38"/>
        <end position="66"/>
    </location>
</feature>
<dbReference type="OrthoDB" id="53390at2157"/>
<keyword evidence="6" id="KW-1185">Reference proteome</keyword>
<dbReference type="AlphaFoldDB" id="A0A0W1R7A8"/>
<dbReference type="GO" id="GO:0042301">
    <property type="term" value="F:phosphate ion binding"/>
    <property type="evidence" value="ECO:0007669"/>
    <property type="project" value="InterPro"/>
</dbReference>
<dbReference type="InterPro" id="IPR011862">
    <property type="entry name" value="Phos-bd"/>
</dbReference>
<evidence type="ECO:0000256" key="3">
    <source>
        <dbReference type="SAM" id="MobiDB-lite"/>
    </source>
</evidence>
<evidence type="ECO:0000313" key="5">
    <source>
        <dbReference type="EMBL" id="KTG09315.1"/>
    </source>
</evidence>
<dbReference type="InterPro" id="IPR024370">
    <property type="entry name" value="PBP_domain"/>
</dbReference>
<accession>A0A0W1R7A8</accession>
<sequence length="347" mass="36977">MTQQTSDGTDGVSRRKFLVGAGTAGMLGIAGCTTNPGASSGNSGGSGGGNGSSGNGSSGGSGENLSGEVIVKGSSTVYPVSAAIAEEYMTNHDVNVSVDSTGSGGGFQNHFCPGNADINGASRAIKDSEVQLCSDNGVEPVEFQIASDALTVAVNNEADWVDCLSFDQLAQIWKPDGAQTWSDINSDWPDEEFELYGPASSSGTFDWFIENVIGEDGSLRSDYEPTENDNRIIQGIQGSEYAMGFFGFAYYEENRENVKAVQIKENADGNCVEPSIENAKSGDYPMARPLFIYAAQSSLEEKQQVYSFMEYYLNQAETDLVSEIGYVPTSTELRDENLSKLEEYSGN</sequence>
<dbReference type="NCBIfam" id="TIGR02136">
    <property type="entry name" value="ptsS_2"/>
    <property type="match status" value="1"/>
</dbReference>
<gene>
    <name evidence="5" type="ORF">AUR64_16165</name>
</gene>
<dbReference type="SUPFAM" id="SSF53850">
    <property type="entry name" value="Periplasmic binding protein-like II"/>
    <property type="match status" value="1"/>
</dbReference>
<dbReference type="Gene3D" id="3.40.190.10">
    <property type="entry name" value="Periplasmic binding protein-like II"/>
    <property type="match status" value="2"/>
</dbReference>
<protein>
    <submittedName>
        <fullName evidence="5">Phosphate ABC transporter substrate-binding protein</fullName>
    </submittedName>
</protein>
<dbReference type="STRING" id="1514971.AUR64_16165"/>
<evidence type="ECO:0000313" key="6">
    <source>
        <dbReference type="Proteomes" id="UP000054387"/>
    </source>
</evidence>
<dbReference type="InterPro" id="IPR050811">
    <property type="entry name" value="Phosphate_ABC_transporter"/>
</dbReference>
<dbReference type="PANTHER" id="PTHR30570">
    <property type="entry name" value="PERIPLASMIC PHOSPHATE BINDING COMPONENT OF PHOSPHATE ABC TRANSPORTER"/>
    <property type="match status" value="1"/>
</dbReference>
<dbReference type="Pfam" id="PF12849">
    <property type="entry name" value="PBP_like_2"/>
    <property type="match status" value="1"/>
</dbReference>
<reference evidence="5 6" key="1">
    <citation type="submission" date="2015-12" db="EMBL/GenBank/DDBJ databases">
        <title>Haloprofundus marisrubri gen. nov., sp. nov., an extremely halophilic archaeon isolated from the Discovery deep brine-seawater interface in the Red Sea.</title>
        <authorList>
            <person name="Zhang G."/>
            <person name="Stingl U."/>
            <person name="Rashid M."/>
        </authorList>
    </citation>
    <scope>NUCLEOTIDE SEQUENCE [LARGE SCALE GENOMIC DNA]</scope>
    <source>
        <strain evidence="5 6">SB9</strain>
    </source>
</reference>
<organism evidence="5 6">
    <name type="scientific">Haloprofundus marisrubri</name>
    <dbReference type="NCBI Taxonomy" id="1514971"/>
    <lineage>
        <taxon>Archaea</taxon>
        <taxon>Methanobacteriati</taxon>
        <taxon>Methanobacteriota</taxon>
        <taxon>Stenosarchaea group</taxon>
        <taxon>Halobacteria</taxon>
        <taxon>Halobacteriales</taxon>
        <taxon>Haloferacaceae</taxon>
        <taxon>Haloprofundus</taxon>
    </lineage>
</organism>
<dbReference type="EMBL" id="LOPU01000029">
    <property type="protein sequence ID" value="KTG09315.1"/>
    <property type="molecule type" value="Genomic_DNA"/>
</dbReference>
<evidence type="ECO:0000256" key="2">
    <source>
        <dbReference type="ARBA" id="ARBA00022729"/>
    </source>
</evidence>